<organism evidence="1 2">
    <name type="scientific">Aspergillus kawachii</name>
    <name type="common">White koji mold</name>
    <name type="synonym">Aspergillus awamori var. kawachi</name>
    <dbReference type="NCBI Taxonomy" id="1069201"/>
    <lineage>
        <taxon>Eukaryota</taxon>
        <taxon>Fungi</taxon>
        <taxon>Dikarya</taxon>
        <taxon>Ascomycota</taxon>
        <taxon>Pezizomycotina</taxon>
        <taxon>Eurotiomycetes</taxon>
        <taxon>Eurotiomycetidae</taxon>
        <taxon>Eurotiales</taxon>
        <taxon>Aspergillaceae</taxon>
        <taxon>Aspergillus</taxon>
        <taxon>Aspergillus subgen. Circumdati</taxon>
    </lineage>
</organism>
<dbReference type="Proteomes" id="UP000075230">
    <property type="component" value="Unassembled WGS sequence"/>
</dbReference>
<reference evidence="2" key="2">
    <citation type="submission" date="2016-02" db="EMBL/GenBank/DDBJ databases">
        <title>Genome sequencing of Aspergillus luchuensis NBRC 4314.</title>
        <authorList>
            <person name="Yamada O."/>
        </authorList>
    </citation>
    <scope>NUCLEOTIDE SEQUENCE [LARGE SCALE GENOMIC DNA]</scope>
    <source>
        <strain evidence="2">RIB 2604</strain>
    </source>
</reference>
<dbReference type="EMBL" id="BCWF01000018">
    <property type="protein sequence ID" value="GAT24843.1"/>
    <property type="molecule type" value="Genomic_DNA"/>
</dbReference>
<reference evidence="1 2" key="1">
    <citation type="journal article" date="2016" name="DNA Res.">
        <title>Genome sequence of Aspergillus luchuensis NBRC 4314.</title>
        <authorList>
            <person name="Yamada O."/>
            <person name="Machida M."/>
            <person name="Hosoyama A."/>
            <person name="Goto M."/>
            <person name="Takahashi T."/>
            <person name="Futagami T."/>
            <person name="Yamagata Y."/>
            <person name="Takeuchi M."/>
            <person name="Kobayashi T."/>
            <person name="Koike H."/>
            <person name="Abe K."/>
            <person name="Asai K."/>
            <person name="Arita M."/>
            <person name="Fujita N."/>
            <person name="Fukuda K."/>
            <person name="Higa K."/>
            <person name="Horikawa H."/>
            <person name="Ishikawa T."/>
            <person name="Jinno K."/>
            <person name="Kato Y."/>
            <person name="Kirimura K."/>
            <person name="Mizutani O."/>
            <person name="Nakasone K."/>
            <person name="Sano M."/>
            <person name="Shiraishi Y."/>
            <person name="Tsukahara M."/>
            <person name="Gomi K."/>
        </authorList>
    </citation>
    <scope>NUCLEOTIDE SEQUENCE [LARGE SCALE GENOMIC DNA]</scope>
    <source>
        <strain evidence="1 2">RIB 2604</strain>
    </source>
</reference>
<evidence type="ECO:0000313" key="2">
    <source>
        <dbReference type="Proteomes" id="UP000075230"/>
    </source>
</evidence>
<dbReference type="AlphaFoldDB" id="A0A146FHM0"/>
<name>A0A146FHM0_ASPKA</name>
<accession>A0A146FHM0</accession>
<gene>
    <name evidence="1" type="ORF">RIB2604_01806750</name>
</gene>
<protein>
    <submittedName>
        <fullName evidence="1">Oxidoreductase</fullName>
    </submittedName>
</protein>
<proteinExistence type="predicted"/>
<sequence>MEELAAADVKVSTETLAAASGWTVALSPDNQHVGFNFHSISGIAAG</sequence>
<evidence type="ECO:0000313" key="1">
    <source>
        <dbReference type="EMBL" id="GAT24843.1"/>
    </source>
</evidence>
<comment type="caution">
    <text evidence="1">The sequence shown here is derived from an EMBL/GenBank/DDBJ whole genome shotgun (WGS) entry which is preliminary data.</text>
</comment>